<keyword evidence="2" id="KW-1185">Reference proteome</keyword>
<dbReference type="EMBL" id="BMAO01013076">
    <property type="protein sequence ID" value="GFQ86085.1"/>
    <property type="molecule type" value="Genomic_DNA"/>
</dbReference>
<gene>
    <name evidence="1" type="ORF">TNCT_309771</name>
</gene>
<protein>
    <submittedName>
        <fullName evidence="1">Uncharacterized protein</fullName>
    </submittedName>
</protein>
<dbReference type="AlphaFoldDB" id="A0A8X6J028"/>
<proteinExistence type="predicted"/>
<accession>A0A8X6J028</accession>
<evidence type="ECO:0000313" key="2">
    <source>
        <dbReference type="Proteomes" id="UP000887116"/>
    </source>
</evidence>
<name>A0A8X6J028_TRICU</name>
<sequence>MRFLCGSTCRPACFHLKIFRRIQENITSYIGASFPYVRRKKLNVCFSQYANTSTIPLYSTAELINHRADLSIVFQSILNDHVLIAKAPTYGVKKEGHTIPIA</sequence>
<comment type="caution">
    <text evidence="1">The sequence shown here is derived from an EMBL/GenBank/DDBJ whole genome shotgun (WGS) entry which is preliminary data.</text>
</comment>
<organism evidence="1 2">
    <name type="scientific">Trichonephila clavata</name>
    <name type="common">Joro spider</name>
    <name type="synonym">Nephila clavata</name>
    <dbReference type="NCBI Taxonomy" id="2740835"/>
    <lineage>
        <taxon>Eukaryota</taxon>
        <taxon>Metazoa</taxon>
        <taxon>Ecdysozoa</taxon>
        <taxon>Arthropoda</taxon>
        <taxon>Chelicerata</taxon>
        <taxon>Arachnida</taxon>
        <taxon>Araneae</taxon>
        <taxon>Araneomorphae</taxon>
        <taxon>Entelegynae</taxon>
        <taxon>Araneoidea</taxon>
        <taxon>Nephilidae</taxon>
        <taxon>Trichonephila</taxon>
    </lineage>
</organism>
<reference evidence="1" key="1">
    <citation type="submission" date="2020-07" db="EMBL/GenBank/DDBJ databases">
        <title>Multicomponent nature underlies the extraordinary mechanical properties of spider dragline silk.</title>
        <authorList>
            <person name="Kono N."/>
            <person name="Nakamura H."/>
            <person name="Mori M."/>
            <person name="Yoshida Y."/>
            <person name="Ohtoshi R."/>
            <person name="Malay A.D."/>
            <person name="Moran D.A.P."/>
            <person name="Tomita M."/>
            <person name="Numata K."/>
            <person name="Arakawa K."/>
        </authorList>
    </citation>
    <scope>NUCLEOTIDE SEQUENCE</scope>
</reference>
<dbReference type="Proteomes" id="UP000887116">
    <property type="component" value="Unassembled WGS sequence"/>
</dbReference>
<evidence type="ECO:0000313" key="1">
    <source>
        <dbReference type="EMBL" id="GFQ86085.1"/>
    </source>
</evidence>